<dbReference type="InterPro" id="IPR005829">
    <property type="entry name" value="Sugar_transporter_CS"/>
</dbReference>
<feature type="transmembrane region" description="Helical" evidence="8">
    <location>
        <begin position="243"/>
        <end position="264"/>
    </location>
</feature>
<evidence type="ECO:0000259" key="9">
    <source>
        <dbReference type="PROSITE" id="PS50850"/>
    </source>
</evidence>
<evidence type="ECO:0000256" key="5">
    <source>
        <dbReference type="ARBA" id="ARBA00022692"/>
    </source>
</evidence>
<feature type="transmembrane region" description="Helical" evidence="8">
    <location>
        <begin position="374"/>
        <end position="398"/>
    </location>
</feature>
<proteinExistence type="predicted"/>
<dbReference type="EMBL" id="OC324795">
    <property type="protein sequence ID" value="CAD7414555.1"/>
    <property type="molecule type" value="Genomic_DNA"/>
</dbReference>
<dbReference type="PANTHER" id="PTHR48021:SF1">
    <property type="entry name" value="GH07001P-RELATED"/>
    <property type="match status" value="1"/>
</dbReference>
<evidence type="ECO:0000256" key="6">
    <source>
        <dbReference type="ARBA" id="ARBA00022989"/>
    </source>
</evidence>
<accession>A0A7R9DIS5</accession>
<dbReference type="InterPro" id="IPR005828">
    <property type="entry name" value="MFS_sugar_transport-like"/>
</dbReference>
<feature type="transmembrane region" description="Helical" evidence="8">
    <location>
        <begin position="439"/>
        <end position="462"/>
    </location>
</feature>
<evidence type="ECO:0000313" key="10">
    <source>
        <dbReference type="EMBL" id="CAD7414555.1"/>
    </source>
</evidence>
<dbReference type="InterPro" id="IPR003663">
    <property type="entry name" value="Sugar/inositol_transpt"/>
</dbReference>
<evidence type="ECO:0000256" key="1">
    <source>
        <dbReference type="ARBA" id="ARBA00004651"/>
    </source>
</evidence>
<protein>
    <recommendedName>
        <fullName evidence="9">Major facilitator superfamily (MFS) profile domain-containing protein</fullName>
    </recommendedName>
</protein>
<dbReference type="PROSITE" id="PS00217">
    <property type="entry name" value="SUGAR_TRANSPORT_2"/>
    <property type="match status" value="1"/>
</dbReference>
<feature type="transmembrane region" description="Helical" evidence="8">
    <location>
        <begin position="49"/>
        <end position="70"/>
    </location>
</feature>
<name>A0A7R9DIS5_TIMCR</name>
<dbReference type="AlphaFoldDB" id="A0A7R9DIS5"/>
<dbReference type="Pfam" id="PF00083">
    <property type="entry name" value="Sugar_tr"/>
    <property type="match status" value="1"/>
</dbReference>
<feature type="transmembrane region" description="Helical" evidence="8">
    <location>
        <begin position="405"/>
        <end position="427"/>
    </location>
</feature>
<feature type="transmembrane region" description="Helical" evidence="8">
    <location>
        <begin position="131"/>
        <end position="152"/>
    </location>
</feature>
<organism evidence="10">
    <name type="scientific">Timema cristinae</name>
    <name type="common">Walking stick</name>
    <dbReference type="NCBI Taxonomy" id="61476"/>
    <lineage>
        <taxon>Eukaryota</taxon>
        <taxon>Metazoa</taxon>
        <taxon>Ecdysozoa</taxon>
        <taxon>Arthropoda</taxon>
        <taxon>Hexapoda</taxon>
        <taxon>Insecta</taxon>
        <taxon>Pterygota</taxon>
        <taxon>Neoptera</taxon>
        <taxon>Polyneoptera</taxon>
        <taxon>Phasmatodea</taxon>
        <taxon>Timematodea</taxon>
        <taxon>Timematoidea</taxon>
        <taxon>Timematidae</taxon>
        <taxon>Timema</taxon>
    </lineage>
</organism>
<dbReference type="SUPFAM" id="SSF103473">
    <property type="entry name" value="MFS general substrate transporter"/>
    <property type="match status" value="1"/>
</dbReference>
<dbReference type="FunFam" id="1.20.1250.20:FF:000218">
    <property type="entry name" value="facilitated trehalose transporter Tret1"/>
    <property type="match status" value="1"/>
</dbReference>
<evidence type="ECO:0000256" key="3">
    <source>
        <dbReference type="ARBA" id="ARBA00022475"/>
    </source>
</evidence>
<comment type="subcellular location">
    <subcellularLocation>
        <location evidence="1">Cell membrane</location>
        <topology evidence="1">Multi-pass membrane protein</topology>
    </subcellularLocation>
</comment>
<keyword evidence="3" id="KW-1003">Cell membrane</keyword>
<dbReference type="PROSITE" id="PS50850">
    <property type="entry name" value="MFS"/>
    <property type="match status" value="1"/>
</dbReference>
<dbReference type="InterPro" id="IPR036259">
    <property type="entry name" value="MFS_trans_sf"/>
</dbReference>
<sequence>MKNADSCSNSHLGGLSKLAQADDWSDGVPNGGLEADPANSTPGSRLSQATFGMISLGCCFGWSSLALPYLQRNLENNSNATGEMDYIDELHSSDNFSYKIPDSRHNRLVNFSIHSEPDARVGDLVTMEEGALISSLLAIGALFGSLPAGYLANICGRKTMIQILNVPLFVGWLAIIFADRNVIILYLARFLQGIALGLSSVFIPLYNEEISEAPIRGALGTIYNTMVNVGVLFIAIAGSCLPYLWVNITSASIVIVSAVALSWIPESPIYLLMKGQKLSAQNSLSILRGSNFNPNIDIGKEFDDMEKLVDKIRDQNKYSCLESLKERLHDFRVTSPTAKTFYIVTLLMVCRQLSGVNGILFYGVDFFRESGSSISPYVSNIVVSIVEVVSGLGSFLLVDRLGRRFILIGCGAVFVFVYFTLSLYLYFKKMNYDIESVEWIPLLIIMIDFFVYDLGIGTISFLMMAELTRSTESKGWITSTASMVNWLGIFMCTYFFPAMIHYIGDMGTYIMFGILNIIGTTFIFLFVPETKFRSG</sequence>
<feature type="transmembrane region" description="Helical" evidence="8">
    <location>
        <begin position="159"/>
        <end position="177"/>
    </location>
</feature>
<dbReference type="InterPro" id="IPR020846">
    <property type="entry name" value="MFS_dom"/>
</dbReference>
<dbReference type="GO" id="GO:0022857">
    <property type="term" value="F:transmembrane transporter activity"/>
    <property type="evidence" value="ECO:0007669"/>
    <property type="project" value="InterPro"/>
</dbReference>
<evidence type="ECO:0000256" key="2">
    <source>
        <dbReference type="ARBA" id="ARBA00022448"/>
    </source>
</evidence>
<keyword evidence="5 8" id="KW-0812">Transmembrane</keyword>
<feature type="domain" description="Major facilitator superfamily (MFS) profile" evidence="9">
    <location>
        <begin position="45"/>
        <end position="531"/>
    </location>
</feature>
<feature type="transmembrane region" description="Helical" evidence="8">
    <location>
        <begin position="341"/>
        <end position="362"/>
    </location>
</feature>
<keyword evidence="4" id="KW-0762">Sugar transport</keyword>
<evidence type="ECO:0000256" key="8">
    <source>
        <dbReference type="SAM" id="Phobius"/>
    </source>
</evidence>
<feature type="transmembrane region" description="Helical" evidence="8">
    <location>
        <begin position="509"/>
        <end position="527"/>
    </location>
</feature>
<dbReference type="PANTHER" id="PTHR48021">
    <property type="match status" value="1"/>
</dbReference>
<feature type="transmembrane region" description="Helical" evidence="8">
    <location>
        <begin position="218"/>
        <end position="237"/>
    </location>
</feature>
<keyword evidence="7 8" id="KW-0472">Membrane</keyword>
<evidence type="ECO:0000256" key="4">
    <source>
        <dbReference type="ARBA" id="ARBA00022597"/>
    </source>
</evidence>
<dbReference type="GO" id="GO:0005886">
    <property type="term" value="C:plasma membrane"/>
    <property type="evidence" value="ECO:0007669"/>
    <property type="project" value="UniProtKB-SubCell"/>
</dbReference>
<dbReference type="PROSITE" id="PS00216">
    <property type="entry name" value="SUGAR_TRANSPORT_1"/>
    <property type="match status" value="1"/>
</dbReference>
<reference evidence="10" key="1">
    <citation type="submission" date="2020-11" db="EMBL/GenBank/DDBJ databases">
        <authorList>
            <person name="Tran Van P."/>
        </authorList>
    </citation>
    <scope>NUCLEOTIDE SEQUENCE</scope>
</reference>
<gene>
    <name evidence="10" type="ORF">TCEB3V08_LOCUS12139</name>
</gene>
<feature type="transmembrane region" description="Helical" evidence="8">
    <location>
        <begin position="483"/>
        <end position="503"/>
    </location>
</feature>
<dbReference type="Gene3D" id="1.20.1250.20">
    <property type="entry name" value="MFS general substrate transporter like domains"/>
    <property type="match status" value="1"/>
</dbReference>
<dbReference type="InterPro" id="IPR050549">
    <property type="entry name" value="MFS_Trehalose_Transporter"/>
</dbReference>
<feature type="transmembrane region" description="Helical" evidence="8">
    <location>
        <begin position="183"/>
        <end position="206"/>
    </location>
</feature>
<evidence type="ECO:0000256" key="7">
    <source>
        <dbReference type="ARBA" id="ARBA00023136"/>
    </source>
</evidence>
<keyword evidence="6 8" id="KW-1133">Transmembrane helix</keyword>
<dbReference type="PRINTS" id="PR00171">
    <property type="entry name" value="SUGRTRNSPORT"/>
</dbReference>
<keyword evidence="2" id="KW-0813">Transport</keyword>